<accession>A0ABT2BHT8</accession>
<gene>
    <name evidence="1" type="ORF">NX773_07880</name>
</gene>
<reference evidence="1 2" key="1">
    <citation type="submission" date="2022-08" db="EMBL/GenBank/DDBJ databases">
        <title>Reclassification of Massilia species as members of the genera Telluria, Duganella, Pseudoduganella, Mokoshia gen. nov. and Zemynaea gen. nov. using orthogonal and non-orthogonal genome-based approaches.</title>
        <authorList>
            <person name="Bowman J.P."/>
        </authorList>
    </citation>
    <scope>NUCLEOTIDE SEQUENCE [LARGE SCALE GENOMIC DNA]</scope>
    <source>
        <strain evidence="1 2">JCM 31607</strain>
    </source>
</reference>
<dbReference type="RefSeq" id="WP_258855752.1">
    <property type="nucleotide sequence ID" value="NZ_JANUGV010000001.1"/>
</dbReference>
<sequence>MNPAPAAGQLADLINAYKQDQESVYNTWFVGSDERMKAFRSISTFPSTCSTNIAKRCACSGKT</sequence>
<evidence type="ECO:0000313" key="2">
    <source>
        <dbReference type="Proteomes" id="UP001205861"/>
    </source>
</evidence>
<dbReference type="EMBL" id="JANUGV010000001">
    <property type="protein sequence ID" value="MCS0608080.1"/>
    <property type="molecule type" value="Genomic_DNA"/>
</dbReference>
<keyword evidence="2" id="KW-1185">Reference proteome</keyword>
<comment type="caution">
    <text evidence="1">The sequence shown here is derived from an EMBL/GenBank/DDBJ whole genome shotgun (WGS) entry which is preliminary data.</text>
</comment>
<evidence type="ECO:0000313" key="1">
    <source>
        <dbReference type="EMBL" id="MCS0608080.1"/>
    </source>
</evidence>
<proteinExistence type="predicted"/>
<organism evidence="1 2">
    <name type="scientific">Massilia solisilvae</name>
    <dbReference type="NCBI Taxonomy" id="1811225"/>
    <lineage>
        <taxon>Bacteria</taxon>
        <taxon>Pseudomonadati</taxon>
        <taxon>Pseudomonadota</taxon>
        <taxon>Betaproteobacteria</taxon>
        <taxon>Burkholderiales</taxon>
        <taxon>Oxalobacteraceae</taxon>
        <taxon>Telluria group</taxon>
        <taxon>Massilia</taxon>
    </lineage>
</organism>
<protein>
    <submittedName>
        <fullName evidence="1">Uncharacterized protein</fullName>
    </submittedName>
</protein>
<dbReference type="Proteomes" id="UP001205861">
    <property type="component" value="Unassembled WGS sequence"/>
</dbReference>
<name>A0ABT2BHT8_9BURK</name>